<organism evidence="2 3">
    <name type="scientific">Halorubrum glutamatedens</name>
    <dbReference type="NCBI Taxonomy" id="2707018"/>
    <lineage>
        <taxon>Archaea</taxon>
        <taxon>Methanobacteriati</taxon>
        <taxon>Methanobacteriota</taxon>
        <taxon>Stenosarchaea group</taxon>
        <taxon>Halobacteria</taxon>
        <taxon>Halobacteriales</taxon>
        <taxon>Haloferacaceae</taxon>
        <taxon>Halorubrum</taxon>
    </lineage>
</organism>
<protein>
    <submittedName>
        <fullName evidence="2">Uncharacterized protein</fullName>
    </submittedName>
</protein>
<evidence type="ECO:0000256" key="1">
    <source>
        <dbReference type="SAM" id="MobiDB-lite"/>
    </source>
</evidence>
<name>A0ABD5QTT2_9EURY</name>
<dbReference type="EMBL" id="JBHSKV010000017">
    <property type="protein sequence ID" value="MFC5135501.1"/>
    <property type="molecule type" value="Genomic_DNA"/>
</dbReference>
<keyword evidence="3" id="KW-1185">Reference proteome</keyword>
<dbReference type="Proteomes" id="UP001596145">
    <property type="component" value="Unassembled WGS sequence"/>
</dbReference>
<proteinExistence type="predicted"/>
<evidence type="ECO:0000313" key="2">
    <source>
        <dbReference type="EMBL" id="MFC5135501.1"/>
    </source>
</evidence>
<comment type="caution">
    <text evidence="2">The sequence shown here is derived from an EMBL/GenBank/DDBJ whole genome shotgun (WGS) entry which is preliminary data.</text>
</comment>
<reference evidence="2 3" key="1">
    <citation type="journal article" date="2019" name="Int. J. Syst. Evol. Microbiol.">
        <title>The Global Catalogue of Microorganisms (GCM) 10K type strain sequencing project: providing services to taxonomists for standard genome sequencing and annotation.</title>
        <authorList>
            <consortium name="The Broad Institute Genomics Platform"/>
            <consortium name="The Broad Institute Genome Sequencing Center for Infectious Disease"/>
            <person name="Wu L."/>
            <person name="Ma J."/>
        </authorList>
    </citation>
    <scope>NUCLEOTIDE SEQUENCE [LARGE SCALE GENOMIC DNA]</scope>
    <source>
        <strain evidence="2 3">CGMCC 1.16026</strain>
    </source>
</reference>
<evidence type="ECO:0000313" key="3">
    <source>
        <dbReference type="Proteomes" id="UP001596145"/>
    </source>
</evidence>
<accession>A0ABD5QTT2</accession>
<feature type="region of interest" description="Disordered" evidence="1">
    <location>
        <begin position="1"/>
        <end position="21"/>
    </location>
</feature>
<gene>
    <name evidence="2" type="ORF">ACFPJA_12340</name>
</gene>
<dbReference type="AlphaFoldDB" id="A0ABD5QTT2"/>
<sequence>MRRYYRSEIPESSLASNQLDGSRAQLARQGAIGGGGRVERVTGDPDDIRLDVDYRGRYAERIAQELREVIASSDIVKPPYATVGASQETDAYYAAELVDSQPAQVQAPGAVSVGADLSKAGTRNTHWLAVDTTVSQPEPGHPFGNDIDVTVGLPADARRVRIVDATSEPTQRSRPDPVATVEAEHGSVAQYDPAGESIDDPIYLYDLEYDLQGDVDVGVWDTYGHDTIRDADGVVAWARVFDTGHEFDESALVLENGLLRLTIDEPTNADETALLEAEAWDPSAAGGDGAWTTISLPEYDADLDTDWQPADVDLTHIGQARIAAQVEFEAVAGANAGDVYAADVQLDRGHDRAFVTETSDGELPADLQALLEPIASESVLDPGVEQTLAAREEVRP</sequence>
<dbReference type="RefSeq" id="WP_122106595.1">
    <property type="nucleotide sequence ID" value="NZ_JBHSKV010000017.1"/>
</dbReference>